<organism evidence="1 2">
    <name type="scientific">Parvularcula bermudensis (strain ATCC BAA-594 / HTCC2503 / KCTC 12087)</name>
    <dbReference type="NCBI Taxonomy" id="314260"/>
    <lineage>
        <taxon>Bacteria</taxon>
        <taxon>Pseudomonadati</taxon>
        <taxon>Pseudomonadota</taxon>
        <taxon>Alphaproteobacteria</taxon>
        <taxon>Parvularculales</taxon>
        <taxon>Parvularculaceae</taxon>
        <taxon>Parvularcula</taxon>
    </lineage>
</organism>
<dbReference type="KEGG" id="pbr:PB2503_00080"/>
<name>E0THX6_PARBH</name>
<reference evidence="2" key="1">
    <citation type="submission" date="2010-08" db="EMBL/GenBank/DDBJ databases">
        <title>Genome sequence of Parvularcula bermudensis HTCC2503.</title>
        <authorList>
            <person name="Kang D.-M."/>
            <person name="Oh H.-M."/>
            <person name="Cho J.-C."/>
        </authorList>
    </citation>
    <scope>NUCLEOTIDE SEQUENCE [LARGE SCALE GENOMIC DNA]</scope>
    <source>
        <strain evidence="2">ATCC BAA-594 / HTCC2503 / KCTC 12087</strain>
    </source>
</reference>
<proteinExistence type="predicted"/>
<dbReference type="EMBL" id="CP002156">
    <property type="protein sequence ID" value="ADM10787.1"/>
    <property type="molecule type" value="Genomic_DNA"/>
</dbReference>
<evidence type="ECO:0000313" key="2">
    <source>
        <dbReference type="Proteomes" id="UP000001302"/>
    </source>
</evidence>
<dbReference type="AlphaFoldDB" id="E0THX6"/>
<dbReference type="RefSeq" id="WP_013301761.1">
    <property type="nucleotide sequence ID" value="NC_014414.1"/>
</dbReference>
<dbReference type="HOGENOM" id="CLU_3120758_0_0_5"/>
<accession>E0THX6</accession>
<dbReference type="Proteomes" id="UP000001302">
    <property type="component" value="Chromosome"/>
</dbReference>
<gene>
    <name evidence="1" type="ordered locus">PB2503_00080</name>
</gene>
<evidence type="ECO:0000313" key="1">
    <source>
        <dbReference type="EMBL" id="ADM10787.1"/>
    </source>
</evidence>
<reference evidence="1 2" key="2">
    <citation type="journal article" date="2011" name="J. Bacteriol.">
        <title>Complete genome sequence of strain HTCC2503T of Parvularcula bermudensis, the type species of the order "Parvularculales" in the class Alphaproteobacteria.</title>
        <authorList>
            <person name="Oh H.M."/>
            <person name="Kang I."/>
            <person name="Vergin K.L."/>
            <person name="Kang D."/>
            <person name="Rhee K.H."/>
            <person name="Giovannoni S.J."/>
            <person name="Cho J.C."/>
        </authorList>
    </citation>
    <scope>NUCLEOTIDE SEQUENCE [LARGE SCALE GENOMIC DNA]</scope>
    <source>
        <strain evidence="2">ATCC BAA-594 / HTCC2503 / KCTC 12087</strain>
    </source>
</reference>
<sequence length="50" mass="5124">MSRTTLGIVALAMAGSPAAAQESEVENAMVAKAIDEDVDVIDDSEDAVSE</sequence>
<protein>
    <submittedName>
        <fullName evidence="1">Uncharacterized protein</fullName>
    </submittedName>
</protein>
<keyword evidence="2" id="KW-1185">Reference proteome</keyword>